<feature type="transmembrane region" description="Helical" evidence="1">
    <location>
        <begin position="117"/>
        <end position="137"/>
    </location>
</feature>
<dbReference type="OrthoDB" id="3540210at2759"/>
<reference evidence="2 3" key="1">
    <citation type="journal article" date="2013" name="PLoS Genet.">
        <title>Comparative genome structure, secondary metabolite, and effector coding capacity across Cochliobolus pathogens.</title>
        <authorList>
            <person name="Condon B.J."/>
            <person name="Leng Y."/>
            <person name="Wu D."/>
            <person name="Bushley K.E."/>
            <person name="Ohm R.A."/>
            <person name="Otillar R."/>
            <person name="Martin J."/>
            <person name="Schackwitz W."/>
            <person name="Grimwood J."/>
            <person name="MohdZainudin N."/>
            <person name="Xue C."/>
            <person name="Wang R."/>
            <person name="Manning V.A."/>
            <person name="Dhillon B."/>
            <person name="Tu Z.J."/>
            <person name="Steffenson B.J."/>
            <person name="Salamov A."/>
            <person name="Sun H."/>
            <person name="Lowry S."/>
            <person name="LaButti K."/>
            <person name="Han J."/>
            <person name="Copeland A."/>
            <person name="Lindquist E."/>
            <person name="Barry K."/>
            <person name="Schmutz J."/>
            <person name="Baker S.E."/>
            <person name="Ciuffetti L.M."/>
            <person name="Grigoriev I.V."/>
            <person name="Zhong S."/>
            <person name="Turgeon B.G."/>
        </authorList>
    </citation>
    <scope>NUCLEOTIDE SEQUENCE [LARGE SCALE GENOMIC DNA]</scope>
    <source>
        <strain evidence="2 3">ATCC 44560</strain>
    </source>
</reference>
<feature type="transmembrane region" description="Helical" evidence="1">
    <location>
        <begin position="38"/>
        <end position="58"/>
    </location>
</feature>
<keyword evidence="3" id="KW-1185">Reference proteome</keyword>
<dbReference type="KEGG" id="bor:COCMIDRAFT_35655"/>
<dbReference type="RefSeq" id="XP_007686714.1">
    <property type="nucleotide sequence ID" value="XM_007688524.1"/>
</dbReference>
<keyword evidence="1" id="KW-0812">Transmembrane</keyword>
<gene>
    <name evidence="2" type="ORF">COCMIDRAFT_35655</name>
</gene>
<keyword evidence="1" id="KW-1133">Transmembrane helix</keyword>
<feature type="transmembrane region" description="Helical" evidence="1">
    <location>
        <begin position="553"/>
        <end position="575"/>
    </location>
</feature>
<evidence type="ECO:0000256" key="1">
    <source>
        <dbReference type="SAM" id="Phobius"/>
    </source>
</evidence>
<dbReference type="AlphaFoldDB" id="W6Z9X5"/>
<accession>W6Z9X5</accession>
<keyword evidence="1" id="KW-0472">Membrane</keyword>
<dbReference type="Proteomes" id="UP000054032">
    <property type="component" value="Unassembled WGS sequence"/>
</dbReference>
<organism evidence="2 3">
    <name type="scientific">Bipolaris oryzae ATCC 44560</name>
    <dbReference type="NCBI Taxonomy" id="930090"/>
    <lineage>
        <taxon>Eukaryota</taxon>
        <taxon>Fungi</taxon>
        <taxon>Dikarya</taxon>
        <taxon>Ascomycota</taxon>
        <taxon>Pezizomycotina</taxon>
        <taxon>Dothideomycetes</taxon>
        <taxon>Pleosporomycetidae</taxon>
        <taxon>Pleosporales</taxon>
        <taxon>Pleosporineae</taxon>
        <taxon>Pleosporaceae</taxon>
        <taxon>Bipolaris</taxon>
    </lineage>
</organism>
<dbReference type="eggNOG" id="ENOG502SHTF">
    <property type="taxonomic scope" value="Eukaryota"/>
</dbReference>
<name>W6Z9X5_COCMI</name>
<evidence type="ECO:0000313" key="2">
    <source>
        <dbReference type="EMBL" id="EUC46790.1"/>
    </source>
</evidence>
<dbReference type="EMBL" id="KI963961">
    <property type="protein sequence ID" value="EUC46790.1"/>
    <property type="molecule type" value="Genomic_DNA"/>
</dbReference>
<protein>
    <submittedName>
        <fullName evidence="2">Uncharacterized protein</fullName>
    </submittedName>
</protein>
<dbReference type="GeneID" id="19122835"/>
<proteinExistence type="predicted"/>
<dbReference type="HOGENOM" id="CLU_014247_0_0_1"/>
<evidence type="ECO:0000313" key="3">
    <source>
        <dbReference type="Proteomes" id="UP000054032"/>
    </source>
</evidence>
<sequence>MPLTLPTWSIDEDIYKGFWINQSLGTVRGATLTLDRQAGGLIIAFLALFIAATARSFWKITRFLVCAIESTSGEQDGVYHQRQAILRNQSLALDAVLDLCPLSYVWRDRAKRSQQRILPVILIASAISVASVAAGLLSSRILTNSNQEVLIAGRKCGVYDRDPDSQVSLMEPIMLYQSQKSVDAFTYSMQCYREGDTAQNGLCETFVRPTLPFTSDRNASCPFAREICKSGIGNILLDSGVLHSEKHLGFNQNPHFTLRHRTHCAPLKTAGFTDTVVASNDSQTRQVYRYGNTYGPEGNESHVFAVDIRSKRPSFDGVTVGNYKVTAMATAGSEINIELIPELRKPNATISLLFLDSSEVVYVKKTEDPWFSATSLFNSSFLVSSANSRDFFVADEPVGVLGCVTQRLYCNPNLPENVGCIDGFAALNEQSSSGLFKSAWPNANDQSAMRALVAALGIQGAGLLDYYYNIPHSPTLLSRSTILGNIQVAAIPKDRWQEEREYLYKASLAGIQARMVEHARGFDISGNPLCEGEKECRRICHSQKMRSSKHYSFSAWTLGVILIVGGMLMLTSTFVEELFALFLRYPRLCSAKLVYSYCEWQAGSTLQLQRLAHENLGLGTWTRTDEAIPVTEPGDTLGVLDVTKSKHVRMVIPTGELNRVDSVAAPLKRESQTDS</sequence>